<dbReference type="Gene3D" id="1.10.357.10">
    <property type="entry name" value="Tetracycline Repressor, domain 2"/>
    <property type="match status" value="1"/>
</dbReference>
<dbReference type="Gene3D" id="1.10.10.60">
    <property type="entry name" value="Homeodomain-like"/>
    <property type="match status" value="1"/>
</dbReference>
<evidence type="ECO:0000313" key="8">
    <source>
        <dbReference type="Proteomes" id="UP000367750"/>
    </source>
</evidence>
<evidence type="ECO:0000256" key="1">
    <source>
        <dbReference type="ARBA" id="ARBA00023015"/>
    </source>
</evidence>
<keyword evidence="8" id="KW-1185">Reference proteome</keyword>
<dbReference type="InterPro" id="IPR001647">
    <property type="entry name" value="HTH_TetR"/>
</dbReference>
<dbReference type="InterPro" id="IPR050624">
    <property type="entry name" value="HTH-type_Tx_Regulator"/>
</dbReference>
<accession>A0A5J5G9Y7</accession>
<name>A0A5J5G9Y7_9BACL</name>
<dbReference type="GO" id="GO:0045892">
    <property type="term" value="P:negative regulation of DNA-templated transcription"/>
    <property type="evidence" value="ECO:0007669"/>
    <property type="project" value="UniProtKB-ARBA"/>
</dbReference>
<keyword evidence="2 4" id="KW-0238">DNA-binding</keyword>
<dbReference type="Proteomes" id="UP000367750">
    <property type="component" value="Unassembled WGS sequence"/>
</dbReference>
<keyword evidence="1" id="KW-0805">Transcription regulation</keyword>
<feature type="domain" description="HTH tetR-type" evidence="6">
    <location>
        <begin position="45"/>
        <end position="105"/>
    </location>
</feature>
<dbReference type="SUPFAM" id="SSF46689">
    <property type="entry name" value="Homeodomain-like"/>
    <property type="match status" value="1"/>
</dbReference>
<evidence type="ECO:0000256" key="4">
    <source>
        <dbReference type="PROSITE-ProRule" id="PRU00335"/>
    </source>
</evidence>
<dbReference type="Pfam" id="PF00440">
    <property type="entry name" value="TetR_N"/>
    <property type="match status" value="1"/>
</dbReference>
<comment type="caution">
    <text evidence="7">The sequence shown here is derived from an EMBL/GenBank/DDBJ whole genome shotgun (WGS) entry which is preliminary data.</text>
</comment>
<evidence type="ECO:0000256" key="3">
    <source>
        <dbReference type="ARBA" id="ARBA00023163"/>
    </source>
</evidence>
<gene>
    <name evidence="7" type="ORF">F4V43_10290</name>
</gene>
<dbReference type="AlphaFoldDB" id="A0A5J5G9Y7"/>
<feature type="DNA-binding region" description="H-T-H motif" evidence="4">
    <location>
        <begin position="68"/>
        <end position="87"/>
    </location>
</feature>
<reference evidence="7 8" key="1">
    <citation type="submission" date="2019-09" db="EMBL/GenBank/DDBJ databases">
        <title>Bacillus ochoae sp. nov., Paenibacillus whitsoniae sp. nov., Paenibacillus spiritus sp. nov. Isolated from the Mars Exploration Rover during spacecraft assembly.</title>
        <authorList>
            <person name="Seuylemezian A."/>
            <person name="Vaishampayan P."/>
        </authorList>
    </citation>
    <scope>NUCLEOTIDE SEQUENCE [LARGE SCALE GENOMIC DNA]</scope>
    <source>
        <strain evidence="7 8">MER_111</strain>
    </source>
</reference>
<evidence type="ECO:0000259" key="6">
    <source>
        <dbReference type="PROSITE" id="PS50977"/>
    </source>
</evidence>
<organism evidence="7 8">
    <name type="scientific">Paenibacillus spiritus</name>
    <dbReference type="NCBI Taxonomy" id="2496557"/>
    <lineage>
        <taxon>Bacteria</taxon>
        <taxon>Bacillati</taxon>
        <taxon>Bacillota</taxon>
        <taxon>Bacilli</taxon>
        <taxon>Bacillales</taxon>
        <taxon>Paenibacillaceae</taxon>
        <taxon>Paenibacillus</taxon>
    </lineage>
</organism>
<dbReference type="EMBL" id="VYKK01000013">
    <property type="protein sequence ID" value="KAA9004703.1"/>
    <property type="molecule type" value="Genomic_DNA"/>
</dbReference>
<keyword evidence="3" id="KW-0804">Transcription</keyword>
<dbReference type="PANTHER" id="PTHR43479">
    <property type="entry name" value="ACREF/ENVCD OPERON REPRESSOR-RELATED"/>
    <property type="match status" value="1"/>
</dbReference>
<evidence type="ECO:0000256" key="2">
    <source>
        <dbReference type="ARBA" id="ARBA00023125"/>
    </source>
</evidence>
<protein>
    <submittedName>
        <fullName evidence="7">TetR/AcrR family transcriptional regulator</fullName>
    </submittedName>
</protein>
<dbReference type="InterPro" id="IPR009057">
    <property type="entry name" value="Homeodomain-like_sf"/>
</dbReference>
<evidence type="ECO:0000313" key="7">
    <source>
        <dbReference type="EMBL" id="KAA9004703.1"/>
    </source>
</evidence>
<feature type="region of interest" description="Disordered" evidence="5">
    <location>
        <begin position="17"/>
        <end position="45"/>
    </location>
</feature>
<dbReference type="PANTHER" id="PTHR43479:SF11">
    <property type="entry name" value="ACREF_ENVCD OPERON REPRESSOR-RELATED"/>
    <property type="match status" value="1"/>
</dbReference>
<proteinExistence type="predicted"/>
<evidence type="ECO:0000256" key="5">
    <source>
        <dbReference type="SAM" id="MobiDB-lite"/>
    </source>
</evidence>
<dbReference type="PROSITE" id="PS50977">
    <property type="entry name" value="HTH_TETR_2"/>
    <property type="match status" value="1"/>
</dbReference>
<dbReference type="FunFam" id="1.10.10.60:FF:000141">
    <property type="entry name" value="TetR family transcriptional regulator"/>
    <property type="match status" value="1"/>
</dbReference>
<dbReference type="GO" id="GO:0003677">
    <property type="term" value="F:DNA binding"/>
    <property type="evidence" value="ECO:0007669"/>
    <property type="project" value="UniProtKB-UniRule"/>
</dbReference>
<dbReference type="PRINTS" id="PR00455">
    <property type="entry name" value="HTHTETR"/>
</dbReference>
<sequence length="233" mass="26832">MRFLFLQYSMMRRRQTLTDSMDGMPRRAQSTAADKPRTPQQDRGVRTREAIIRAAMELFAEKGYLQTNSKHIAARAGVSTGSFYSYFADKKAVFLEVLQIYSEELVGKMEATLLELNRSALDRRTQMLLLIDNLVQSHDVFIRFHKELAVLALSDEELQQMIERQRSAGQAITLKYLQQMPEKLLVRNLEAAAALIYETFDVVVDRMAFAPESVDVHSLKEELADMLVRYLYP</sequence>
<dbReference type="OrthoDB" id="9812484at2"/>